<dbReference type="EC" id="3.4.-.-" evidence="4"/>
<evidence type="ECO:0000256" key="1">
    <source>
        <dbReference type="SAM" id="MobiDB-lite"/>
    </source>
</evidence>
<feature type="region of interest" description="Disordered" evidence="1">
    <location>
        <begin position="282"/>
        <end position="304"/>
    </location>
</feature>
<sequence length="304" mass="32934">MTEIHHHTAGYPTTGWRGFWNRGGWWKAVIVAAAYVALYNLAGLALVPLVGGFVTKDNFLSDPLAAFLAIGLQPLIGSVLLVIFALSLGWLPRPLFGRQPVPRRWWFWIGPILVLVPIVFHFLGIDYGRYGLPVVAAVLFAGVFVGFSEDFLSRGLVVVLLRRHGYREWAVAVLSSLVFAALHLSNLIAGQGLDTVGPLVIYTFAFGMCMYATLRAGGNLIWPILLHILTDPTTILASGGIDNGTNAALNTPNIIASGATVAYVVWAIVLLIVTRGDAQGRAEAEEAPREFPRRHRAAKAAETA</sequence>
<feature type="transmembrane region" description="Helical" evidence="2">
    <location>
        <begin position="221"/>
        <end position="241"/>
    </location>
</feature>
<proteinExistence type="predicted"/>
<dbReference type="EMBL" id="CP162511">
    <property type="protein sequence ID" value="XDI03753.1"/>
    <property type="molecule type" value="Genomic_DNA"/>
</dbReference>
<evidence type="ECO:0000256" key="2">
    <source>
        <dbReference type="SAM" id="Phobius"/>
    </source>
</evidence>
<feature type="transmembrane region" description="Helical" evidence="2">
    <location>
        <begin position="195"/>
        <end position="214"/>
    </location>
</feature>
<keyword evidence="2" id="KW-0812">Transmembrane</keyword>
<feature type="transmembrane region" description="Helical" evidence="2">
    <location>
        <begin position="25"/>
        <end position="47"/>
    </location>
</feature>
<accession>A0AB39BBV2</accession>
<keyword evidence="2" id="KW-1133">Transmembrane helix</keyword>
<evidence type="ECO:0000259" key="3">
    <source>
        <dbReference type="Pfam" id="PF02517"/>
    </source>
</evidence>
<feature type="transmembrane region" description="Helical" evidence="2">
    <location>
        <begin position="67"/>
        <end position="93"/>
    </location>
</feature>
<feature type="transmembrane region" description="Helical" evidence="2">
    <location>
        <begin position="169"/>
        <end position="189"/>
    </location>
</feature>
<dbReference type="AlphaFoldDB" id="A0AB39BBV2"/>
<dbReference type="Pfam" id="PF02517">
    <property type="entry name" value="Rce1-like"/>
    <property type="match status" value="1"/>
</dbReference>
<keyword evidence="2" id="KW-0472">Membrane</keyword>
<dbReference type="RefSeq" id="WP_368496171.1">
    <property type="nucleotide sequence ID" value="NZ_CP162511.1"/>
</dbReference>
<feature type="transmembrane region" description="Helical" evidence="2">
    <location>
        <begin position="130"/>
        <end position="148"/>
    </location>
</feature>
<reference evidence="4" key="1">
    <citation type="submission" date="2024-05" db="EMBL/GenBank/DDBJ databases">
        <title>Herbiconiux sp. A18JL235.</title>
        <authorList>
            <person name="Zhang G."/>
        </authorList>
    </citation>
    <scope>NUCLEOTIDE SEQUENCE</scope>
    <source>
        <strain evidence="4">A18JL235</strain>
    </source>
</reference>
<dbReference type="GO" id="GO:0080120">
    <property type="term" value="P:CAAX-box protein maturation"/>
    <property type="evidence" value="ECO:0007669"/>
    <property type="project" value="UniProtKB-ARBA"/>
</dbReference>
<protein>
    <submittedName>
        <fullName evidence="4">CPBP family intramembrane glutamic endopeptidase</fullName>
        <ecNumber evidence="4">3.4.-.-</ecNumber>
    </submittedName>
</protein>
<evidence type="ECO:0000313" key="4">
    <source>
        <dbReference type="EMBL" id="XDI03753.1"/>
    </source>
</evidence>
<feature type="transmembrane region" description="Helical" evidence="2">
    <location>
        <begin position="105"/>
        <end position="124"/>
    </location>
</feature>
<name>A0AB39BBV2_9MICO</name>
<keyword evidence="4" id="KW-0378">Hydrolase</keyword>
<feature type="compositionally biased region" description="Basic and acidic residues" evidence="1">
    <location>
        <begin position="282"/>
        <end position="291"/>
    </location>
</feature>
<dbReference type="GO" id="GO:0004175">
    <property type="term" value="F:endopeptidase activity"/>
    <property type="evidence" value="ECO:0007669"/>
    <property type="project" value="UniProtKB-ARBA"/>
</dbReference>
<feature type="transmembrane region" description="Helical" evidence="2">
    <location>
        <begin position="253"/>
        <end position="273"/>
    </location>
</feature>
<organism evidence="4">
    <name type="scientific">Herbiconiux sp. A18JL235</name>
    <dbReference type="NCBI Taxonomy" id="3152363"/>
    <lineage>
        <taxon>Bacteria</taxon>
        <taxon>Bacillati</taxon>
        <taxon>Actinomycetota</taxon>
        <taxon>Actinomycetes</taxon>
        <taxon>Micrococcales</taxon>
        <taxon>Microbacteriaceae</taxon>
        <taxon>Herbiconiux</taxon>
    </lineage>
</organism>
<feature type="domain" description="CAAX prenyl protease 2/Lysostaphin resistance protein A-like" evidence="3">
    <location>
        <begin position="134"/>
        <end position="231"/>
    </location>
</feature>
<dbReference type="InterPro" id="IPR003675">
    <property type="entry name" value="Rce1/LyrA-like_dom"/>
</dbReference>
<gene>
    <name evidence="4" type="ORF">ABFY20_10355</name>
</gene>